<keyword evidence="7" id="KW-1185">Reference proteome</keyword>
<protein>
    <submittedName>
        <fullName evidence="6">TetR/AcrR family transcriptional regulator</fullName>
    </submittedName>
</protein>
<dbReference type="InterPro" id="IPR050109">
    <property type="entry name" value="HTH-type_TetR-like_transc_reg"/>
</dbReference>
<dbReference type="Proteomes" id="UP001589627">
    <property type="component" value="Unassembled WGS sequence"/>
</dbReference>
<comment type="caution">
    <text evidence="6">The sequence shown here is derived from an EMBL/GenBank/DDBJ whole genome shotgun (WGS) entry which is preliminary data.</text>
</comment>
<evidence type="ECO:0000313" key="6">
    <source>
        <dbReference type="EMBL" id="MFB9835368.1"/>
    </source>
</evidence>
<evidence type="ECO:0000256" key="3">
    <source>
        <dbReference type="ARBA" id="ARBA00023163"/>
    </source>
</evidence>
<keyword evidence="3" id="KW-0804">Transcription</keyword>
<dbReference type="SUPFAM" id="SSF48498">
    <property type="entry name" value="Tetracyclin repressor-like, C-terminal domain"/>
    <property type="match status" value="1"/>
</dbReference>
<dbReference type="InterPro" id="IPR036271">
    <property type="entry name" value="Tet_transcr_reg_TetR-rel_C_sf"/>
</dbReference>
<evidence type="ECO:0000313" key="7">
    <source>
        <dbReference type="Proteomes" id="UP001589627"/>
    </source>
</evidence>
<dbReference type="Pfam" id="PF21597">
    <property type="entry name" value="TetR_C_43"/>
    <property type="match status" value="1"/>
</dbReference>
<dbReference type="InterPro" id="IPR001647">
    <property type="entry name" value="HTH_TetR"/>
</dbReference>
<proteinExistence type="predicted"/>
<gene>
    <name evidence="6" type="ORF">ACFFNX_24610</name>
</gene>
<dbReference type="InterPro" id="IPR049445">
    <property type="entry name" value="TetR_SbtR-like_C"/>
</dbReference>
<sequence length="189" mass="20045">MSTDSGHRRRADAVRNRELALAAATALLAEPDTGLTVEAIARRAGLGAATVVRAFGGKDALLDAAVAGLLEPVVRRARDLLDEAAPEQALRTFLAELIAFQSAHHAINDQLGGLDLPATTARRADLVHAVEEMISRARRDGTVRTDLDPAVATTLIGETAYAIARSRPSEHLTDAYITVLMDGLRPPSP</sequence>
<dbReference type="EMBL" id="JBHLZP010000196">
    <property type="protein sequence ID" value="MFB9835368.1"/>
    <property type="molecule type" value="Genomic_DNA"/>
</dbReference>
<keyword evidence="2 4" id="KW-0238">DNA-binding</keyword>
<dbReference type="InterPro" id="IPR009057">
    <property type="entry name" value="Homeodomain-like_sf"/>
</dbReference>
<reference evidence="6 7" key="1">
    <citation type="submission" date="2024-09" db="EMBL/GenBank/DDBJ databases">
        <authorList>
            <person name="Sun Q."/>
            <person name="Mori K."/>
        </authorList>
    </citation>
    <scope>NUCLEOTIDE SEQUENCE [LARGE SCALE GENOMIC DNA]</scope>
    <source>
        <strain evidence="6 7">TBRC 0563</strain>
    </source>
</reference>
<accession>A0ABV5YL74</accession>
<keyword evidence="1" id="KW-0805">Transcription regulation</keyword>
<feature type="domain" description="HTH tetR-type" evidence="5">
    <location>
        <begin position="14"/>
        <end position="73"/>
    </location>
</feature>
<evidence type="ECO:0000256" key="2">
    <source>
        <dbReference type="ARBA" id="ARBA00023125"/>
    </source>
</evidence>
<evidence type="ECO:0000256" key="1">
    <source>
        <dbReference type="ARBA" id="ARBA00023015"/>
    </source>
</evidence>
<dbReference type="Pfam" id="PF00440">
    <property type="entry name" value="TetR_N"/>
    <property type="match status" value="1"/>
</dbReference>
<evidence type="ECO:0000259" key="5">
    <source>
        <dbReference type="PROSITE" id="PS50977"/>
    </source>
</evidence>
<dbReference type="PROSITE" id="PS50977">
    <property type="entry name" value="HTH_TETR_2"/>
    <property type="match status" value="1"/>
</dbReference>
<dbReference type="Gene3D" id="1.10.357.10">
    <property type="entry name" value="Tetracycline Repressor, domain 2"/>
    <property type="match status" value="1"/>
</dbReference>
<name>A0ABV5YL74_9ACTN</name>
<dbReference type="PANTHER" id="PTHR30055">
    <property type="entry name" value="HTH-TYPE TRANSCRIPTIONAL REGULATOR RUTR"/>
    <property type="match status" value="1"/>
</dbReference>
<feature type="DNA-binding region" description="H-T-H motif" evidence="4">
    <location>
        <begin position="36"/>
        <end position="55"/>
    </location>
</feature>
<dbReference type="PANTHER" id="PTHR30055:SF234">
    <property type="entry name" value="HTH-TYPE TRANSCRIPTIONAL REGULATOR BETI"/>
    <property type="match status" value="1"/>
</dbReference>
<dbReference type="RefSeq" id="WP_378206727.1">
    <property type="nucleotide sequence ID" value="NZ_JBHLZP010000196.1"/>
</dbReference>
<evidence type="ECO:0000256" key="4">
    <source>
        <dbReference type="PROSITE-ProRule" id="PRU00335"/>
    </source>
</evidence>
<dbReference type="SUPFAM" id="SSF46689">
    <property type="entry name" value="Homeodomain-like"/>
    <property type="match status" value="1"/>
</dbReference>
<organism evidence="6 7">
    <name type="scientific">Actinoallomurus acaciae</name>
    <dbReference type="NCBI Taxonomy" id="502577"/>
    <lineage>
        <taxon>Bacteria</taxon>
        <taxon>Bacillati</taxon>
        <taxon>Actinomycetota</taxon>
        <taxon>Actinomycetes</taxon>
        <taxon>Streptosporangiales</taxon>
        <taxon>Thermomonosporaceae</taxon>
        <taxon>Actinoallomurus</taxon>
    </lineage>
</organism>